<name>A0A0B7BRB5_9EUPU</name>
<sequence length="53" mass="6141">LVFDKTLFNSSTSYIPQNFRENHKNKHVICYPSSPQIRTSITTNLETNQENAL</sequence>
<dbReference type="AlphaFoldDB" id="A0A0B7BRB5"/>
<accession>A0A0B7BRB5</accession>
<evidence type="ECO:0000313" key="3">
    <source>
        <dbReference type="EMBL" id="CEK95496.1"/>
    </source>
</evidence>
<dbReference type="EMBL" id="HACG01048629">
    <property type="protein sequence ID" value="CEK95494.1"/>
    <property type="molecule type" value="Transcribed_RNA"/>
</dbReference>
<protein>
    <submittedName>
        <fullName evidence="5">Uncharacterized protein</fullName>
    </submittedName>
</protein>
<evidence type="ECO:0000313" key="5">
    <source>
        <dbReference type="EMBL" id="CEK95498.1"/>
    </source>
</evidence>
<dbReference type="EMBL" id="HACG01048634">
    <property type="protein sequence ID" value="CEK95499.1"/>
    <property type="molecule type" value="Transcribed_RNA"/>
</dbReference>
<dbReference type="EMBL" id="HACG01048633">
    <property type="protein sequence ID" value="CEK95498.1"/>
    <property type="molecule type" value="Transcribed_RNA"/>
</dbReference>
<evidence type="ECO:0000313" key="1">
    <source>
        <dbReference type="EMBL" id="CEK95494.1"/>
    </source>
</evidence>
<dbReference type="EMBL" id="HACG01048632">
    <property type="protein sequence ID" value="CEK95497.1"/>
    <property type="molecule type" value="Transcribed_RNA"/>
</dbReference>
<dbReference type="EMBL" id="HACG01048630">
    <property type="protein sequence ID" value="CEK95495.1"/>
    <property type="molecule type" value="Transcribed_RNA"/>
</dbReference>
<gene>
    <name evidence="5" type="primary">ORF207316</name>
    <name evidence="1" type="synonym">ORF207266</name>
    <name evidence="2" type="synonym">ORF207285</name>
    <name evidence="3" type="synonym">ORF207297</name>
    <name evidence="4" type="synonym">ORF207306</name>
    <name evidence="6" type="synonym">ORF207327</name>
</gene>
<dbReference type="EMBL" id="HACG01048631">
    <property type="protein sequence ID" value="CEK95496.1"/>
    <property type="molecule type" value="Transcribed_RNA"/>
</dbReference>
<reference evidence="5" key="1">
    <citation type="submission" date="2014-12" db="EMBL/GenBank/DDBJ databases">
        <title>Insight into the proteome of Arion vulgaris.</title>
        <authorList>
            <person name="Aradska J."/>
            <person name="Bulat T."/>
            <person name="Smidak R."/>
            <person name="Sarate P."/>
            <person name="Gangsoo J."/>
            <person name="Sialana F."/>
            <person name="Bilban M."/>
            <person name="Lubec G."/>
        </authorList>
    </citation>
    <scope>NUCLEOTIDE SEQUENCE</scope>
    <source>
        <tissue evidence="5">Skin</tissue>
    </source>
</reference>
<evidence type="ECO:0000313" key="2">
    <source>
        <dbReference type="EMBL" id="CEK95495.1"/>
    </source>
</evidence>
<feature type="non-terminal residue" evidence="5">
    <location>
        <position position="1"/>
    </location>
</feature>
<evidence type="ECO:0000313" key="6">
    <source>
        <dbReference type="EMBL" id="CEK95499.1"/>
    </source>
</evidence>
<organism evidence="5">
    <name type="scientific">Arion vulgaris</name>
    <dbReference type="NCBI Taxonomy" id="1028688"/>
    <lineage>
        <taxon>Eukaryota</taxon>
        <taxon>Metazoa</taxon>
        <taxon>Spiralia</taxon>
        <taxon>Lophotrochozoa</taxon>
        <taxon>Mollusca</taxon>
        <taxon>Gastropoda</taxon>
        <taxon>Heterobranchia</taxon>
        <taxon>Euthyneura</taxon>
        <taxon>Panpulmonata</taxon>
        <taxon>Eupulmonata</taxon>
        <taxon>Stylommatophora</taxon>
        <taxon>Helicina</taxon>
        <taxon>Arionoidea</taxon>
        <taxon>Arionidae</taxon>
        <taxon>Arion</taxon>
    </lineage>
</organism>
<proteinExistence type="predicted"/>
<evidence type="ECO:0000313" key="4">
    <source>
        <dbReference type="EMBL" id="CEK95497.1"/>
    </source>
</evidence>